<evidence type="ECO:0000313" key="2">
    <source>
        <dbReference type="EMBL" id="OMO76797.1"/>
    </source>
</evidence>
<dbReference type="CDD" id="cd09917">
    <property type="entry name" value="F-box_SF"/>
    <property type="match status" value="1"/>
</dbReference>
<dbReference type="SUPFAM" id="SSF81383">
    <property type="entry name" value="F-box domain"/>
    <property type="match status" value="1"/>
</dbReference>
<dbReference type="OMA" id="INCKDSE"/>
<dbReference type="Gene3D" id="3.80.10.10">
    <property type="entry name" value="Ribonuclease Inhibitor"/>
    <property type="match status" value="1"/>
</dbReference>
<dbReference type="EMBL" id="AWWV01010845">
    <property type="protein sequence ID" value="OMO76797.1"/>
    <property type="molecule type" value="Genomic_DNA"/>
</dbReference>
<dbReference type="InterPro" id="IPR001810">
    <property type="entry name" value="F-box_dom"/>
</dbReference>
<evidence type="ECO:0000259" key="1">
    <source>
        <dbReference type="PROSITE" id="PS50181"/>
    </source>
</evidence>
<protein>
    <recommendedName>
        <fullName evidence="1">F-box domain-containing protein</fullName>
    </recommendedName>
</protein>
<dbReference type="STRING" id="210143.A0A1R3I2I5"/>
<dbReference type="Gramene" id="OMO76797">
    <property type="protein sequence ID" value="OMO76797"/>
    <property type="gene ID" value="CCACVL1_15403"/>
</dbReference>
<dbReference type="InterPro" id="IPR053772">
    <property type="entry name" value="At1g61320/At1g61330-like"/>
</dbReference>
<dbReference type="Pfam" id="PF00646">
    <property type="entry name" value="F-box"/>
    <property type="match status" value="1"/>
</dbReference>
<dbReference type="InterPro" id="IPR032675">
    <property type="entry name" value="LRR_dom_sf"/>
</dbReference>
<dbReference type="Pfam" id="PF23622">
    <property type="entry name" value="LRR_At1g61320_AtMIF1"/>
    <property type="match status" value="1"/>
</dbReference>
<dbReference type="InterPro" id="IPR055357">
    <property type="entry name" value="LRR_At1g61320_AtMIF1"/>
</dbReference>
<dbReference type="PANTHER" id="PTHR34145">
    <property type="entry name" value="OS02G0105600 PROTEIN"/>
    <property type="match status" value="1"/>
</dbReference>
<dbReference type="OrthoDB" id="594804at2759"/>
<accession>A0A1R3I2I5</accession>
<keyword evidence="3" id="KW-1185">Reference proteome</keyword>
<proteinExistence type="predicted"/>
<name>A0A1R3I2I5_COCAP</name>
<dbReference type="Gene3D" id="1.20.1280.50">
    <property type="match status" value="1"/>
</dbReference>
<gene>
    <name evidence="2" type="ORF">CCACVL1_15403</name>
</gene>
<organism evidence="2 3">
    <name type="scientific">Corchorus capsularis</name>
    <name type="common">Jute</name>
    <dbReference type="NCBI Taxonomy" id="210143"/>
    <lineage>
        <taxon>Eukaryota</taxon>
        <taxon>Viridiplantae</taxon>
        <taxon>Streptophyta</taxon>
        <taxon>Embryophyta</taxon>
        <taxon>Tracheophyta</taxon>
        <taxon>Spermatophyta</taxon>
        <taxon>Magnoliopsida</taxon>
        <taxon>eudicotyledons</taxon>
        <taxon>Gunneridae</taxon>
        <taxon>Pentapetalae</taxon>
        <taxon>rosids</taxon>
        <taxon>malvids</taxon>
        <taxon>Malvales</taxon>
        <taxon>Malvaceae</taxon>
        <taxon>Grewioideae</taxon>
        <taxon>Apeibeae</taxon>
        <taxon>Corchorus</taxon>
    </lineage>
</organism>
<comment type="caution">
    <text evidence="2">The sequence shown here is derived from an EMBL/GenBank/DDBJ whole genome shotgun (WGS) entry which is preliminary data.</text>
</comment>
<dbReference type="InterPro" id="IPR036047">
    <property type="entry name" value="F-box-like_dom_sf"/>
</dbReference>
<dbReference type="AlphaFoldDB" id="A0A1R3I2I5"/>
<dbReference type="SMART" id="SM00256">
    <property type="entry name" value="FBOX"/>
    <property type="match status" value="1"/>
</dbReference>
<evidence type="ECO:0000313" key="3">
    <source>
        <dbReference type="Proteomes" id="UP000188268"/>
    </source>
</evidence>
<dbReference type="Proteomes" id="UP000188268">
    <property type="component" value="Unassembled WGS sequence"/>
</dbReference>
<feature type="domain" description="F-box" evidence="1">
    <location>
        <begin position="7"/>
        <end position="54"/>
    </location>
</feature>
<reference evidence="2 3" key="1">
    <citation type="submission" date="2013-09" db="EMBL/GenBank/DDBJ databases">
        <title>Corchorus capsularis genome sequencing.</title>
        <authorList>
            <person name="Alam M."/>
            <person name="Haque M.S."/>
            <person name="Islam M.S."/>
            <person name="Emdad E.M."/>
            <person name="Islam M.M."/>
            <person name="Ahmed B."/>
            <person name="Halim A."/>
            <person name="Hossen Q.M.M."/>
            <person name="Hossain M.Z."/>
            <person name="Ahmed R."/>
            <person name="Khan M.M."/>
            <person name="Islam R."/>
            <person name="Rashid M.M."/>
            <person name="Khan S.A."/>
            <person name="Rahman M.S."/>
            <person name="Alam M."/>
        </authorList>
    </citation>
    <scope>NUCLEOTIDE SEQUENCE [LARGE SCALE GENOMIC DNA]</scope>
    <source>
        <strain evidence="3">cv. CVL-1</strain>
        <tissue evidence="2">Whole seedling</tissue>
    </source>
</reference>
<dbReference type="PROSITE" id="PS50181">
    <property type="entry name" value="FBOX"/>
    <property type="match status" value="1"/>
</dbReference>
<dbReference type="SUPFAM" id="SSF52047">
    <property type="entry name" value="RNI-like"/>
    <property type="match status" value="1"/>
</dbReference>
<sequence>MEIPHVYHRFSDLPEDIVLHVFSFLDYGDIVRLSSISRKFQKICSSGHNLLFKLDFDDKSCTATCKKFKKFLKDSVAKKKCKKFKGFESLDLHNAPEIQRLGLHWFCHCCRYDSKKSSFMNWLQYALRNKVQELDIAVPVTADHKPFKFPAAGRDQFTSLKVLKLKLQRGESNLLALEMPSLEALSLTSVSVDSLKFGEWVSSNSCKSLKVLNLEEFRGIYDLNISSSSLKAFTLVSCARHQDGNFNIISCSSLEKLSITKCAFGNFKLMNSPSLKGLQISNCKFFNNFDINIISAEQLQTFTLTMNLSFWTGNGSINLHNSLSLRDAVISVEPNRNFTHNDLFRLMNDIRYAKSLQLSFQTIQALSHHDQWPKFEYLEHLEVTGAELNLYKIATIAAFLVELCSLNTLTLRFNENATQLSEIEVANKICSEVEKHGVESNYLKIICTAKKTKRNKF</sequence>